<name>A0A843VXQ1_COLES</name>
<comment type="caution">
    <text evidence="1">The sequence shown here is derived from an EMBL/GenBank/DDBJ whole genome shotgun (WGS) entry which is preliminary data.</text>
</comment>
<proteinExistence type="predicted"/>
<gene>
    <name evidence="1" type="ORF">Taro_032578</name>
</gene>
<dbReference type="EMBL" id="NMUH01002420">
    <property type="protein sequence ID" value="MQL99856.1"/>
    <property type="molecule type" value="Genomic_DNA"/>
</dbReference>
<dbReference type="AlphaFoldDB" id="A0A843VXQ1"/>
<sequence length="114" mass="12626">MARSHTHAAVQAPLPHSLATFTVKLPLPTRIMERVAFIHKLDVLRGQGYFHFPLITDWNYSLQGLSKFYRVPADTSGRIQAPTVDTHKISIMLSNSGGVLSQCAHLKTVPGSLY</sequence>
<reference evidence="1" key="1">
    <citation type="submission" date="2017-07" db="EMBL/GenBank/DDBJ databases">
        <title>Taro Niue Genome Assembly and Annotation.</title>
        <authorList>
            <person name="Atibalentja N."/>
            <person name="Keating K."/>
            <person name="Fields C.J."/>
        </authorList>
    </citation>
    <scope>NUCLEOTIDE SEQUENCE</scope>
    <source>
        <strain evidence="1">Niue_2</strain>
        <tissue evidence="1">Leaf</tissue>
    </source>
</reference>
<organism evidence="1 2">
    <name type="scientific">Colocasia esculenta</name>
    <name type="common">Wild taro</name>
    <name type="synonym">Arum esculentum</name>
    <dbReference type="NCBI Taxonomy" id="4460"/>
    <lineage>
        <taxon>Eukaryota</taxon>
        <taxon>Viridiplantae</taxon>
        <taxon>Streptophyta</taxon>
        <taxon>Embryophyta</taxon>
        <taxon>Tracheophyta</taxon>
        <taxon>Spermatophyta</taxon>
        <taxon>Magnoliopsida</taxon>
        <taxon>Liliopsida</taxon>
        <taxon>Araceae</taxon>
        <taxon>Aroideae</taxon>
        <taxon>Colocasieae</taxon>
        <taxon>Colocasia</taxon>
    </lineage>
</organism>
<evidence type="ECO:0000313" key="2">
    <source>
        <dbReference type="Proteomes" id="UP000652761"/>
    </source>
</evidence>
<dbReference type="Proteomes" id="UP000652761">
    <property type="component" value="Unassembled WGS sequence"/>
</dbReference>
<keyword evidence="2" id="KW-1185">Reference proteome</keyword>
<protein>
    <submittedName>
        <fullName evidence="1">Uncharacterized protein</fullName>
    </submittedName>
</protein>
<evidence type="ECO:0000313" key="1">
    <source>
        <dbReference type="EMBL" id="MQL99856.1"/>
    </source>
</evidence>
<accession>A0A843VXQ1</accession>